<reference evidence="3 4" key="1">
    <citation type="submission" date="2024-07" db="EMBL/GenBank/DDBJ databases">
        <title>Section-level genome sequencing and comparative genomics of Aspergillus sections Usti and Cavernicolus.</title>
        <authorList>
            <consortium name="Lawrence Berkeley National Laboratory"/>
            <person name="Nybo J.L."/>
            <person name="Vesth T.C."/>
            <person name="Theobald S."/>
            <person name="Frisvad J.C."/>
            <person name="Larsen T.O."/>
            <person name="Kjaerboelling I."/>
            <person name="Rothschild-Mancinelli K."/>
            <person name="Lyhne E.K."/>
            <person name="Kogle M.E."/>
            <person name="Barry K."/>
            <person name="Clum A."/>
            <person name="Na H."/>
            <person name="Ledsgaard L."/>
            <person name="Lin J."/>
            <person name="Lipzen A."/>
            <person name="Kuo A."/>
            <person name="Riley R."/>
            <person name="Mondo S."/>
            <person name="LaButti K."/>
            <person name="Haridas S."/>
            <person name="Pangalinan J."/>
            <person name="Salamov A.A."/>
            <person name="Simmons B.A."/>
            <person name="Magnuson J.K."/>
            <person name="Chen J."/>
            <person name="Drula E."/>
            <person name="Henrissat B."/>
            <person name="Wiebenga A."/>
            <person name="Lubbers R.J."/>
            <person name="Gomes A.C."/>
            <person name="Makela M.R."/>
            <person name="Stajich J."/>
            <person name="Grigoriev I.V."/>
            <person name="Mortensen U.H."/>
            <person name="De vries R.P."/>
            <person name="Baker S.E."/>
            <person name="Andersen M.R."/>
        </authorList>
    </citation>
    <scope>NUCLEOTIDE SEQUENCE [LARGE SCALE GENOMIC DNA]</scope>
    <source>
        <strain evidence="3 4">CBS 600.67</strain>
    </source>
</reference>
<keyword evidence="1" id="KW-0808">Transferase</keyword>
<organism evidence="3 4">
    <name type="scientific">Aspergillus cavernicola</name>
    <dbReference type="NCBI Taxonomy" id="176166"/>
    <lineage>
        <taxon>Eukaryota</taxon>
        <taxon>Fungi</taxon>
        <taxon>Dikarya</taxon>
        <taxon>Ascomycota</taxon>
        <taxon>Pezizomycotina</taxon>
        <taxon>Eurotiomycetes</taxon>
        <taxon>Eurotiomycetidae</taxon>
        <taxon>Eurotiales</taxon>
        <taxon>Aspergillaceae</taxon>
        <taxon>Aspergillus</taxon>
        <taxon>Aspergillus subgen. Nidulantes</taxon>
    </lineage>
</organism>
<protein>
    <submittedName>
        <fullName evidence="3">Uncharacterized protein</fullName>
    </submittedName>
</protein>
<dbReference type="InterPro" id="IPR008949">
    <property type="entry name" value="Isoprenoid_synthase_dom_sf"/>
</dbReference>
<evidence type="ECO:0000256" key="1">
    <source>
        <dbReference type="ARBA" id="ARBA00022679"/>
    </source>
</evidence>
<accession>A0ABR4HVT3</accession>
<dbReference type="EMBL" id="JBFXLS010000075">
    <property type="protein sequence ID" value="KAL2819605.1"/>
    <property type="molecule type" value="Genomic_DNA"/>
</dbReference>
<dbReference type="Pfam" id="PF00348">
    <property type="entry name" value="polyprenyl_synt"/>
    <property type="match status" value="1"/>
</dbReference>
<feature type="region of interest" description="Disordered" evidence="2">
    <location>
        <begin position="1"/>
        <end position="23"/>
    </location>
</feature>
<sequence length="106" mass="11735">MSGTYSDVISPRPSARQQEGGLLPANENEQAVVTAYKYLAAISSKKVCQTFIERMNVWLKVPEPALGIVKSLITIRHKPRLVVADIDDNGKLRRGKSTAHVLYRTA</sequence>
<keyword evidence="4" id="KW-1185">Reference proteome</keyword>
<dbReference type="SUPFAM" id="SSF48576">
    <property type="entry name" value="Terpenoid synthases"/>
    <property type="match status" value="1"/>
</dbReference>
<dbReference type="InterPro" id="IPR000092">
    <property type="entry name" value="Polyprenyl_synt"/>
</dbReference>
<proteinExistence type="predicted"/>
<evidence type="ECO:0000313" key="4">
    <source>
        <dbReference type="Proteomes" id="UP001610335"/>
    </source>
</evidence>
<evidence type="ECO:0000313" key="3">
    <source>
        <dbReference type="EMBL" id="KAL2819605.1"/>
    </source>
</evidence>
<dbReference type="Proteomes" id="UP001610335">
    <property type="component" value="Unassembled WGS sequence"/>
</dbReference>
<dbReference type="Gene3D" id="1.10.600.10">
    <property type="entry name" value="Farnesyl Diphosphate Synthase"/>
    <property type="match status" value="1"/>
</dbReference>
<gene>
    <name evidence="3" type="ORF">BDW59DRAFT_164931</name>
</gene>
<name>A0ABR4HVT3_9EURO</name>
<comment type="caution">
    <text evidence="3">The sequence shown here is derived from an EMBL/GenBank/DDBJ whole genome shotgun (WGS) entry which is preliminary data.</text>
</comment>
<evidence type="ECO:0000256" key="2">
    <source>
        <dbReference type="SAM" id="MobiDB-lite"/>
    </source>
</evidence>